<feature type="chain" id="PRO_5047050188" description="DUF4468 domain-containing protein" evidence="1">
    <location>
        <begin position="20"/>
        <end position="213"/>
    </location>
</feature>
<evidence type="ECO:0000313" key="3">
    <source>
        <dbReference type="Proteomes" id="UP000030101"/>
    </source>
</evidence>
<name>A0ABR4XM67_9PORP</name>
<proteinExistence type="predicted"/>
<keyword evidence="1" id="KW-0732">Signal</keyword>
<reference evidence="2 3" key="1">
    <citation type="submission" date="2014-08" db="EMBL/GenBank/DDBJ databases">
        <title>Porphyromonas canoris strain:OH2762 Genome sequencing.</title>
        <authorList>
            <person name="Wallis C."/>
            <person name="Deusch O."/>
            <person name="O'Flynn C."/>
            <person name="Davis I."/>
            <person name="Jospin G."/>
            <person name="Darling A.E."/>
            <person name="Coil D.A."/>
            <person name="Alexiev A."/>
            <person name="Horsfall A."/>
            <person name="Kirkwood N."/>
            <person name="Harris S."/>
            <person name="Eisen J.A."/>
        </authorList>
    </citation>
    <scope>NUCLEOTIDE SEQUENCE [LARGE SCALE GENOMIC DNA]</scope>
    <source>
        <strain evidence="3">COT-108 OH2762</strain>
    </source>
</reference>
<evidence type="ECO:0008006" key="4">
    <source>
        <dbReference type="Google" id="ProtNLM"/>
    </source>
</evidence>
<dbReference type="EMBL" id="JQZV01000008">
    <property type="protein sequence ID" value="KGN92667.1"/>
    <property type="molecule type" value="Genomic_DNA"/>
</dbReference>
<accession>A0ABR4XM67</accession>
<evidence type="ECO:0000313" key="2">
    <source>
        <dbReference type="EMBL" id="KGN92667.1"/>
    </source>
</evidence>
<organism evidence="2 3">
    <name type="scientific">Porphyromonas canoris</name>
    <dbReference type="NCBI Taxonomy" id="36875"/>
    <lineage>
        <taxon>Bacteria</taxon>
        <taxon>Pseudomonadati</taxon>
        <taxon>Bacteroidota</taxon>
        <taxon>Bacteroidia</taxon>
        <taxon>Bacteroidales</taxon>
        <taxon>Porphyromonadaceae</taxon>
        <taxon>Porphyromonas</taxon>
    </lineage>
</organism>
<dbReference type="Proteomes" id="UP000030101">
    <property type="component" value="Unassembled WGS sequence"/>
</dbReference>
<gene>
    <name evidence="2" type="ORF">HQ43_03990</name>
</gene>
<sequence length="213" mass="24504">MKQTALFLLLFALSFAVHAQPSAVKTHIQKVEKIRKALAETIRQSKDEPHVINVMEINLRSRSPEGEIIQEKVKCFFGLEWESTLKERGIETAGIPGCKFIYFPYLIRREWSVENEKFTYEYLFDNSDTPHLIHAHYAVTDLATGAPHQEVHNYYNHDGLLWGESREFDPETHQVVLTTESVSIDSDLTGAAFELRFATLFAKTLQKFACNIR</sequence>
<protein>
    <recommendedName>
        <fullName evidence="4">DUF4468 domain-containing protein</fullName>
    </recommendedName>
</protein>
<dbReference type="RefSeq" id="WP_036789928.1">
    <property type="nucleotide sequence ID" value="NZ_JQZV01000008.1"/>
</dbReference>
<feature type="signal peptide" evidence="1">
    <location>
        <begin position="1"/>
        <end position="19"/>
    </location>
</feature>
<evidence type="ECO:0000256" key="1">
    <source>
        <dbReference type="SAM" id="SignalP"/>
    </source>
</evidence>
<keyword evidence="3" id="KW-1185">Reference proteome</keyword>
<comment type="caution">
    <text evidence="2">The sequence shown here is derived from an EMBL/GenBank/DDBJ whole genome shotgun (WGS) entry which is preliminary data.</text>
</comment>